<name>A0A0L0DTZ8_THETB</name>
<dbReference type="InterPro" id="IPR021998">
    <property type="entry name" value="Alfin_N"/>
</dbReference>
<evidence type="ECO:0000313" key="4">
    <source>
        <dbReference type="Proteomes" id="UP000054408"/>
    </source>
</evidence>
<dbReference type="Proteomes" id="UP000054408">
    <property type="component" value="Unassembled WGS sequence"/>
</dbReference>
<protein>
    <recommendedName>
        <fullName evidence="2">Alfin N-terminal domain-containing protein</fullName>
    </recommendedName>
</protein>
<sequence>MREIARDAVDGLYREYVSRFFFGLRILTYERNLLVSELARVAPAAAAHRDPLVLVVRMDYDKKKASSWALRRVSKIVASAKPLVRIRTLLSESELSSPDKINAVVLDVAAAYDRWSLQVAMYDGAPLDRDSRSFFFEQINNLSSLEEVFSDPMGIGAKFLKDYFAELELVDLLSNDPGADDERATQDTVHHDQEDDHEEADDALEPAPEELAAAAQAKAKAKAAADAVADATSAAAAPRRKRA</sequence>
<feature type="region of interest" description="Disordered" evidence="1">
    <location>
        <begin position="176"/>
        <end position="243"/>
    </location>
</feature>
<evidence type="ECO:0000256" key="1">
    <source>
        <dbReference type="SAM" id="MobiDB-lite"/>
    </source>
</evidence>
<dbReference type="EMBL" id="GL349493">
    <property type="protein sequence ID" value="KNC54953.1"/>
    <property type="molecule type" value="Genomic_DNA"/>
</dbReference>
<gene>
    <name evidence="3" type="ORF">AMSG_10196</name>
</gene>
<dbReference type="AlphaFoldDB" id="A0A0L0DTZ8"/>
<dbReference type="GO" id="GO:0006355">
    <property type="term" value="P:regulation of DNA-templated transcription"/>
    <property type="evidence" value="ECO:0007669"/>
    <property type="project" value="InterPro"/>
</dbReference>
<feature type="compositionally biased region" description="Acidic residues" evidence="1">
    <location>
        <begin position="195"/>
        <end position="208"/>
    </location>
</feature>
<dbReference type="GeneID" id="25568478"/>
<dbReference type="Pfam" id="PF12165">
    <property type="entry name" value="Alfin"/>
    <property type="match status" value="1"/>
</dbReference>
<dbReference type="GO" id="GO:0042393">
    <property type="term" value="F:histone binding"/>
    <property type="evidence" value="ECO:0007669"/>
    <property type="project" value="InterPro"/>
</dbReference>
<dbReference type="RefSeq" id="XP_013753402.1">
    <property type="nucleotide sequence ID" value="XM_013897948.1"/>
</dbReference>
<reference evidence="3 4" key="1">
    <citation type="submission" date="2010-05" db="EMBL/GenBank/DDBJ databases">
        <title>The Genome Sequence of Thecamonas trahens ATCC 50062.</title>
        <authorList>
            <consortium name="The Broad Institute Genome Sequencing Platform"/>
            <person name="Russ C."/>
            <person name="Cuomo C."/>
            <person name="Shea T."/>
            <person name="Young S.K."/>
            <person name="Zeng Q."/>
            <person name="Koehrsen M."/>
            <person name="Haas B."/>
            <person name="Borodovsky M."/>
            <person name="Guigo R."/>
            <person name="Alvarado L."/>
            <person name="Berlin A."/>
            <person name="Bochicchio J."/>
            <person name="Borenstein D."/>
            <person name="Chapman S."/>
            <person name="Chen Z."/>
            <person name="Freedman E."/>
            <person name="Gellesch M."/>
            <person name="Goldberg J."/>
            <person name="Griggs A."/>
            <person name="Gujja S."/>
            <person name="Heilman E."/>
            <person name="Heiman D."/>
            <person name="Hepburn T."/>
            <person name="Howarth C."/>
            <person name="Jen D."/>
            <person name="Larson L."/>
            <person name="Mehta T."/>
            <person name="Park D."/>
            <person name="Pearson M."/>
            <person name="Roberts A."/>
            <person name="Saif S."/>
            <person name="Shenoy N."/>
            <person name="Sisk P."/>
            <person name="Stolte C."/>
            <person name="Sykes S."/>
            <person name="Thomson T."/>
            <person name="Walk T."/>
            <person name="White J."/>
            <person name="Yandava C."/>
            <person name="Burger G."/>
            <person name="Gray M.W."/>
            <person name="Holland P.W.H."/>
            <person name="King N."/>
            <person name="Lang F.B.F."/>
            <person name="Roger A.J."/>
            <person name="Ruiz-Trillo I."/>
            <person name="Lander E."/>
            <person name="Nusbaum C."/>
        </authorList>
    </citation>
    <scope>NUCLEOTIDE SEQUENCE [LARGE SCALE GENOMIC DNA]</scope>
    <source>
        <strain evidence="3 4">ATCC 50062</strain>
    </source>
</reference>
<feature type="compositionally biased region" description="Basic and acidic residues" evidence="1">
    <location>
        <begin position="180"/>
        <end position="194"/>
    </location>
</feature>
<feature type="compositionally biased region" description="Low complexity" evidence="1">
    <location>
        <begin position="209"/>
        <end position="237"/>
    </location>
</feature>
<feature type="domain" description="Alfin N-terminal" evidence="2">
    <location>
        <begin position="107"/>
        <end position="150"/>
    </location>
</feature>
<organism evidence="3 4">
    <name type="scientific">Thecamonas trahens ATCC 50062</name>
    <dbReference type="NCBI Taxonomy" id="461836"/>
    <lineage>
        <taxon>Eukaryota</taxon>
        <taxon>Apusozoa</taxon>
        <taxon>Apusomonadida</taxon>
        <taxon>Apusomonadidae</taxon>
        <taxon>Thecamonas</taxon>
    </lineage>
</organism>
<accession>A0A0L0DTZ8</accession>
<evidence type="ECO:0000259" key="2">
    <source>
        <dbReference type="Pfam" id="PF12165"/>
    </source>
</evidence>
<proteinExistence type="predicted"/>
<evidence type="ECO:0000313" key="3">
    <source>
        <dbReference type="EMBL" id="KNC54953.1"/>
    </source>
</evidence>
<keyword evidence="4" id="KW-1185">Reference proteome</keyword>